<gene>
    <name evidence="2" type="ORF">LCGC14_2538740</name>
</gene>
<dbReference type="Gene3D" id="3.90.550.10">
    <property type="entry name" value="Spore Coat Polysaccharide Biosynthesis Protein SpsA, Chain A"/>
    <property type="match status" value="1"/>
</dbReference>
<evidence type="ECO:0000313" key="2">
    <source>
        <dbReference type="EMBL" id="KKL12142.1"/>
    </source>
</evidence>
<dbReference type="PANTHER" id="PTHR48090">
    <property type="entry name" value="UNDECAPRENYL-PHOSPHATE 4-DEOXY-4-FORMAMIDO-L-ARABINOSE TRANSFERASE-RELATED"/>
    <property type="match status" value="1"/>
</dbReference>
<proteinExistence type="predicted"/>
<dbReference type="Pfam" id="PF00535">
    <property type="entry name" value="Glycos_transf_2"/>
    <property type="match status" value="1"/>
</dbReference>
<dbReference type="InterPro" id="IPR029044">
    <property type="entry name" value="Nucleotide-diphossugar_trans"/>
</dbReference>
<name>A0A0F9BE64_9ZZZZ</name>
<protein>
    <recommendedName>
        <fullName evidence="1">Glycosyltransferase 2-like domain-containing protein</fullName>
    </recommendedName>
</protein>
<dbReference type="EMBL" id="LAZR01041376">
    <property type="protein sequence ID" value="KKL12142.1"/>
    <property type="molecule type" value="Genomic_DNA"/>
</dbReference>
<evidence type="ECO:0000259" key="1">
    <source>
        <dbReference type="Pfam" id="PF00535"/>
    </source>
</evidence>
<dbReference type="InterPro" id="IPR001173">
    <property type="entry name" value="Glyco_trans_2-like"/>
</dbReference>
<reference evidence="2" key="1">
    <citation type="journal article" date="2015" name="Nature">
        <title>Complex archaea that bridge the gap between prokaryotes and eukaryotes.</title>
        <authorList>
            <person name="Spang A."/>
            <person name="Saw J.H."/>
            <person name="Jorgensen S.L."/>
            <person name="Zaremba-Niedzwiedzka K."/>
            <person name="Martijn J."/>
            <person name="Lind A.E."/>
            <person name="van Eijk R."/>
            <person name="Schleper C."/>
            <person name="Guy L."/>
            <person name="Ettema T.J."/>
        </authorList>
    </citation>
    <scope>NUCLEOTIDE SEQUENCE</scope>
</reference>
<dbReference type="CDD" id="cd04179">
    <property type="entry name" value="DPM_DPG-synthase_like"/>
    <property type="match status" value="1"/>
</dbReference>
<dbReference type="AlphaFoldDB" id="A0A0F9BE64"/>
<feature type="domain" description="Glycosyltransferase 2-like" evidence="1">
    <location>
        <begin position="10"/>
        <end position="160"/>
    </location>
</feature>
<dbReference type="InterPro" id="IPR050256">
    <property type="entry name" value="Glycosyltransferase_2"/>
</dbReference>
<organism evidence="2">
    <name type="scientific">marine sediment metagenome</name>
    <dbReference type="NCBI Taxonomy" id="412755"/>
    <lineage>
        <taxon>unclassified sequences</taxon>
        <taxon>metagenomes</taxon>
        <taxon>ecological metagenomes</taxon>
    </lineage>
</organism>
<sequence length="243" mass="27735">MAEGLTSTLLIPVLNEIDGMRVIMPRIRREWIDQILIVDGGSTDGSIEWALEHGYQLHCQRRPGIRSGYLEAMELITGDVVITFSPDGNSVPEVIPELLEKMAQGYDLVIASRYLGGHKSEDDDVVTAFGNWLFTRTTNLLHGGCYTDMMVIFRAYRKELIALLGLDRPEAYALPERLLRTHISWEPLMSVRAARRRLRVGELYGPEPPRIGGQRKLQLLRWGAAYYYQILREALPRRRQSGR</sequence>
<accession>A0A0F9BE64</accession>
<dbReference type="SUPFAM" id="SSF53448">
    <property type="entry name" value="Nucleotide-diphospho-sugar transferases"/>
    <property type="match status" value="1"/>
</dbReference>
<comment type="caution">
    <text evidence="2">The sequence shown here is derived from an EMBL/GenBank/DDBJ whole genome shotgun (WGS) entry which is preliminary data.</text>
</comment>